<reference evidence="5 6" key="1">
    <citation type="submission" date="2021-11" db="EMBL/GenBank/DDBJ databases">
        <title>Seasonal and diel survey of microbial diversity of the Tyrrhenian coast.</title>
        <authorList>
            <person name="Gattoni G."/>
            <person name="Corral P."/>
        </authorList>
    </citation>
    <scope>NUCLEOTIDE SEQUENCE [LARGE SCALE GENOMIC DNA]</scope>
    <source>
        <strain evidence="5 6">Mr9</strain>
    </source>
</reference>
<keyword evidence="3" id="KW-0732">Signal</keyword>
<proteinExistence type="predicted"/>
<evidence type="ECO:0000256" key="3">
    <source>
        <dbReference type="ARBA" id="ARBA00022729"/>
    </source>
</evidence>
<sequence length="539" mass="59476">MLLFGLAALGFQPANAQTASQKPKLVVGIVVDQMRFDYLTRFEAQFGDRGFKRLMSDGFECRNNHFNYVPTYTGPGHASIYTGTTPANHGIISNNWYNKFEKQQVYCAGDTTVASVGIDGPAGQMSPHRMLTTTVTDQNRLHTQMRGKTIGISLKDRGAILPAGHTANAAYWFEGGDEGKWITSTWYMNELPKWVQDFNASAKAKSYLKEWNTLKPIENYIESGDDLNTYEGGFRGKEDAVFPYDLAELAEQNGGYSLLKSTPYGNNLTTDFALEALDAEGLGQDSDTDFLAVSYSATDYVGHNFGVNSKEVEDMYVRLDLDLERLLDALDQKVGKGNYTVFLTADHGAVNVPAYLSANKIPSGYFDNRAFETALNEFVVSEYGEEDLIEDISNYQVFFNYENLAAAEINAEALQQKIAHFALQYDLMDKVYTRAELNQANYTSGVGALIQKGFNQKRSGDVFLVLDPGVISYSRTGSTHGSAFSYDTHAPLLFYGAGIKKGKTYELTEIPDIAPTIAALLGIEFPNGTTGKVIAEVLE</sequence>
<keyword evidence="1" id="KW-0597">Phosphoprotein</keyword>
<evidence type="ECO:0000313" key="6">
    <source>
        <dbReference type="Proteomes" id="UP001197770"/>
    </source>
</evidence>
<dbReference type="Gene3D" id="3.40.720.10">
    <property type="entry name" value="Alkaline Phosphatase, subunit A"/>
    <property type="match status" value="1"/>
</dbReference>
<dbReference type="RefSeq" id="WP_228229647.1">
    <property type="nucleotide sequence ID" value="NZ_JAJGMW010000007.1"/>
</dbReference>
<evidence type="ECO:0000313" key="5">
    <source>
        <dbReference type="EMBL" id="MCC4212550.1"/>
    </source>
</evidence>
<evidence type="ECO:0000256" key="4">
    <source>
        <dbReference type="PIRNR" id="PIRNR031924"/>
    </source>
</evidence>
<protein>
    <submittedName>
        <fullName evidence="5">Alkaline phosphatase family protein</fullName>
    </submittedName>
</protein>
<gene>
    <name evidence="5" type="ORF">LLW17_07460</name>
</gene>
<keyword evidence="6" id="KW-1185">Reference proteome</keyword>
<dbReference type="Pfam" id="PF01663">
    <property type="entry name" value="Phosphodiest"/>
    <property type="match status" value="1"/>
</dbReference>
<dbReference type="PIRSF" id="PIRSF031924">
    <property type="entry name" value="Pi-irrepressible_AP"/>
    <property type="match status" value="1"/>
</dbReference>
<keyword evidence="2 4" id="KW-0479">Metal-binding</keyword>
<evidence type="ECO:0000256" key="1">
    <source>
        <dbReference type="ARBA" id="ARBA00022553"/>
    </source>
</evidence>
<organism evidence="5 6">
    <name type="scientific">Leeuwenhoekiella parthenopeia</name>
    <dbReference type="NCBI Taxonomy" id="2890320"/>
    <lineage>
        <taxon>Bacteria</taxon>
        <taxon>Pseudomonadati</taxon>
        <taxon>Bacteroidota</taxon>
        <taxon>Flavobacteriia</taxon>
        <taxon>Flavobacteriales</taxon>
        <taxon>Flavobacteriaceae</taxon>
        <taxon>Leeuwenhoekiella</taxon>
    </lineage>
</organism>
<accession>A0ABS8GRG8</accession>
<evidence type="ECO:0000256" key="2">
    <source>
        <dbReference type="ARBA" id="ARBA00022723"/>
    </source>
</evidence>
<dbReference type="PANTHER" id="PTHR10151:SF120">
    <property type="entry name" value="BIS(5'-ADENOSYL)-TRIPHOSPHATASE"/>
    <property type="match status" value="1"/>
</dbReference>
<dbReference type="SUPFAM" id="SSF53649">
    <property type="entry name" value="Alkaline phosphatase-like"/>
    <property type="match status" value="1"/>
</dbReference>
<dbReference type="PANTHER" id="PTHR10151">
    <property type="entry name" value="ECTONUCLEOTIDE PYROPHOSPHATASE/PHOSPHODIESTERASE"/>
    <property type="match status" value="1"/>
</dbReference>
<dbReference type="InterPro" id="IPR017850">
    <property type="entry name" value="Alkaline_phosphatase_core_sf"/>
</dbReference>
<dbReference type="Gene3D" id="3.30.1360.150">
    <property type="match status" value="1"/>
</dbReference>
<dbReference type="Proteomes" id="UP001197770">
    <property type="component" value="Unassembled WGS sequence"/>
</dbReference>
<dbReference type="InterPro" id="IPR026263">
    <property type="entry name" value="Alkaline_phosphatase_prok"/>
</dbReference>
<dbReference type="NCBIfam" id="NF042991">
    <property type="entry name" value="alk_phos_PafA"/>
    <property type="match status" value="1"/>
</dbReference>
<comment type="caution">
    <text evidence="5">The sequence shown here is derived from an EMBL/GenBank/DDBJ whole genome shotgun (WGS) entry which is preliminary data.</text>
</comment>
<dbReference type="InterPro" id="IPR002591">
    <property type="entry name" value="Phosphodiest/P_Trfase"/>
</dbReference>
<name>A0ABS8GRG8_9FLAO</name>
<dbReference type="CDD" id="cd16016">
    <property type="entry name" value="AP-SPAP"/>
    <property type="match status" value="1"/>
</dbReference>
<dbReference type="EMBL" id="JAJGMW010000007">
    <property type="protein sequence ID" value="MCC4212550.1"/>
    <property type="molecule type" value="Genomic_DNA"/>
</dbReference>